<reference evidence="4" key="1">
    <citation type="submission" date="2025-08" db="UniProtKB">
        <authorList>
            <consortium name="Ensembl"/>
        </authorList>
    </citation>
    <scope>IDENTIFICATION</scope>
</reference>
<accession>A0A8D0E6A5</accession>
<dbReference type="Gene3D" id="3.30.310.210">
    <property type="match status" value="1"/>
</dbReference>
<dbReference type="PROSITE" id="PS50084">
    <property type="entry name" value="KH_TYPE_1"/>
    <property type="match status" value="4"/>
</dbReference>
<evidence type="ECO:0000256" key="1">
    <source>
        <dbReference type="ARBA" id="ARBA00022737"/>
    </source>
</evidence>
<dbReference type="InterPro" id="IPR004088">
    <property type="entry name" value="KH_dom_type_1"/>
</dbReference>
<keyword evidence="5" id="KW-1185">Reference proteome</keyword>
<evidence type="ECO:0000313" key="4">
    <source>
        <dbReference type="Ensembl" id="ENSSMRP00000026847.1"/>
    </source>
</evidence>
<dbReference type="Gene3D" id="3.30.1370.10">
    <property type="entry name" value="K Homology domain, type 1"/>
    <property type="match status" value="2"/>
</dbReference>
<dbReference type="OMA" id="QPECETV"/>
<dbReference type="InterPro" id="IPR036612">
    <property type="entry name" value="KH_dom_type_1_sf"/>
</dbReference>
<dbReference type="Proteomes" id="UP000694421">
    <property type="component" value="Unplaced"/>
</dbReference>
<protein>
    <recommendedName>
        <fullName evidence="3">K Homology domain-containing protein</fullName>
    </recommendedName>
</protein>
<sequence>PEFLFILTSQQPCERRRHALRQGWPGVAAGQRPHSDFPLRILVPGHFVGALIGKEGATIRHLTKQTQAKIYIHRRGSAGATAEKPVTIHSTPGNCSAACKMILEIMQKEAQAMKLPEEIPLKILVHNNFVSRLIGKGGWTRKKIERDTGATITVSPLWDLTLHTLDRTVTVQGSIETCIKAEKEIMRRIRKSYKDDLADRNLHTHLIPELNWNILGLGFPPEEPVMPSYPLFEQQPECETVFLFIPASAVGAIIGKDGQHIQQLSRFAGATIKIAPVIEPDSKLRTVIITGPPEAQFKAQGRLYGKLIEENLLEPEEQMKLEAHIKVPSWAAGRIVGRGGKTVCELQRLTNAQVVIPRGQLPDENDEVVVRIFGHFYGCRLAQQKIQELVAQLRRQQLQ</sequence>
<dbReference type="SUPFAM" id="SSF54791">
    <property type="entry name" value="Eukaryotic type KH-domain (KH-domain type I)"/>
    <property type="match status" value="4"/>
</dbReference>
<reference evidence="4" key="2">
    <citation type="submission" date="2025-09" db="UniProtKB">
        <authorList>
            <consortium name="Ensembl"/>
        </authorList>
    </citation>
    <scope>IDENTIFICATION</scope>
</reference>
<dbReference type="GO" id="GO:0003723">
    <property type="term" value="F:RNA binding"/>
    <property type="evidence" value="ECO:0007669"/>
    <property type="project" value="UniProtKB-UniRule"/>
</dbReference>
<evidence type="ECO:0000259" key="3">
    <source>
        <dbReference type="SMART" id="SM00322"/>
    </source>
</evidence>
<dbReference type="GeneTree" id="ENSGT00940000154957"/>
<keyword evidence="1" id="KW-0677">Repeat</keyword>
<dbReference type="AlphaFoldDB" id="A0A8D0E6A5"/>
<evidence type="ECO:0000313" key="5">
    <source>
        <dbReference type="Proteomes" id="UP000694421"/>
    </source>
</evidence>
<evidence type="ECO:0000256" key="2">
    <source>
        <dbReference type="PROSITE-ProRule" id="PRU00117"/>
    </source>
</evidence>
<proteinExistence type="predicted"/>
<dbReference type="InterPro" id="IPR004087">
    <property type="entry name" value="KH_dom"/>
</dbReference>
<name>A0A8D0E6A5_SALMN</name>
<feature type="domain" description="K Homology" evidence="3">
    <location>
        <begin position="117"/>
        <end position="190"/>
    </location>
</feature>
<organism evidence="4 5">
    <name type="scientific">Salvator merianae</name>
    <name type="common">Argentine black and white tegu</name>
    <name type="synonym">Tupinambis merianae</name>
    <dbReference type="NCBI Taxonomy" id="96440"/>
    <lineage>
        <taxon>Eukaryota</taxon>
        <taxon>Metazoa</taxon>
        <taxon>Chordata</taxon>
        <taxon>Craniata</taxon>
        <taxon>Vertebrata</taxon>
        <taxon>Euteleostomi</taxon>
        <taxon>Lepidosauria</taxon>
        <taxon>Squamata</taxon>
        <taxon>Bifurcata</taxon>
        <taxon>Unidentata</taxon>
        <taxon>Episquamata</taxon>
        <taxon>Laterata</taxon>
        <taxon>Teiioidea</taxon>
        <taxon>Teiidae</taxon>
        <taxon>Salvator</taxon>
    </lineage>
</organism>
<feature type="domain" description="K Homology" evidence="3">
    <location>
        <begin position="319"/>
        <end position="391"/>
    </location>
</feature>
<dbReference type="Pfam" id="PF00013">
    <property type="entry name" value="KH_1"/>
    <property type="match status" value="4"/>
</dbReference>
<dbReference type="PANTHER" id="PTHR10288">
    <property type="entry name" value="KH DOMAIN CONTAINING RNA BINDING PROTEIN"/>
    <property type="match status" value="1"/>
</dbReference>
<dbReference type="Ensembl" id="ENSSMRT00000031372.1">
    <property type="protein sequence ID" value="ENSSMRP00000026847.1"/>
    <property type="gene ID" value="ENSSMRG00000020722.1"/>
</dbReference>
<keyword evidence="2" id="KW-0694">RNA-binding</keyword>
<feature type="domain" description="K Homology" evidence="3">
    <location>
        <begin position="237"/>
        <end position="308"/>
    </location>
</feature>
<feature type="domain" description="K Homology" evidence="3">
    <location>
        <begin position="35"/>
        <end position="107"/>
    </location>
</feature>
<dbReference type="SMART" id="SM00322">
    <property type="entry name" value="KH"/>
    <property type="match status" value="4"/>
</dbReference>